<organism evidence="4 5">
    <name type="scientific">Adineta ricciae</name>
    <name type="common">Rotifer</name>
    <dbReference type="NCBI Taxonomy" id="249248"/>
    <lineage>
        <taxon>Eukaryota</taxon>
        <taxon>Metazoa</taxon>
        <taxon>Spiralia</taxon>
        <taxon>Gnathifera</taxon>
        <taxon>Rotifera</taxon>
        <taxon>Eurotatoria</taxon>
        <taxon>Bdelloidea</taxon>
        <taxon>Adinetida</taxon>
        <taxon>Adinetidae</taxon>
        <taxon>Adineta</taxon>
    </lineage>
</organism>
<evidence type="ECO:0000259" key="3">
    <source>
        <dbReference type="Pfam" id="PF00561"/>
    </source>
</evidence>
<dbReference type="GO" id="GO:0055088">
    <property type="term" value="P:lipid homeostasis"/>
    <property type="evidence" value="ECO:0007669"/>
    <property type="project" value="TreeGrafter"/>
</dbReference>
<evidence type="ECO:0000313" key="5">
    <source>
        <dbReference type="Proteomes" id="UP000663852"/>
    </source>
</evidence>
<dbReference type="InterPro" id="IPR029058">
    <property type="entry name" value="AB_hydrolase_fold"/>
</dbReference>
<keyword evidence="2" id="KW-0472">Membrane</keyword>
<keyword evidence="2" id="KW-1133">Transmembrane helix</keyword>
<comment type="caution">
    <text evidence="4">The sequence shown here is derived from an EMBL/GenBank/DDBJ whole genome shotgun (WGS) entry which is preliminary data.</text>
</comment>
<dbReference type="Proteomes" id="UP000663852">
    <property type="component" value="Unassembled WGS sequence"/>
</dbReference>
<feature type="transmembrane region" description="Helical" evidence="2">
    <location>
        <begin position="96"/>
        <end position="113"/>
    </location>
</feature>
<dbReference type="OrthoDB" id="7457040at2759"/>
<gene>
    <name evidence="4" type="ORF">EDS130_LOCUS6134</name>
</gene>
<evidence type="ECO:0000256" key="1">
    <source>
        <dbReference type="ARBA" id="ARBA00038097"/>
    </source>
</evidence>
<keyword evidence="2" id="KW-0812">Transmembrane</keyword>
<dbReference type="Gene3D" id="3.40.50.1820">
    <property type="entry name" value="alpha/beta hydrolase"/>
    <property type="match status" value="1"/>
</dbReference>
<dbReference type="InterPro" id="IPR000073">
    <property type="entry name" value="AB_hydrolase_1"/>
</dbReference>
<dbReference type="AlphaFoldDB" id="A0A813UHV8"/>
<dbReference type="SUPFAM" id="SSF53474">
    <property type="entry name" value="alpha/beta-Hydrolases"/>
    <property type="match status" value="1"/>
</dbReference>
<proteinExistence type="inferred from homology"/>
<protein>
    <recommendedName>
        <fullName evidence="3">AB hydrolase-1 domain-containing protein</fullName>
    </recommendedName>
</protein>
<dbReference type="Pfam" id="PF00561">
    <property type="entry name" value="Abhydrolase_1"/>
    <property type="match status" value="1"/>
</dbReference>
<evidence type="ECO:0000313" key="4">
    <source>
        <dbReference type="EMBL" id="CAF0826798.1"/>
    </source>
</evidence>
<feature type="domain" description="AB hydrolase-1" evidence="3">
    <location>
        <begin position="95"/>
        <end position="394"/>
    </location>
</feature>
<dbReference type="PANTHER" id="PTHR42886:SF29">
    <property type="entry name" value="PUMMELIG, ISOFORM A"/>
    <property type="match status" value="1"/>
</dbReference>
<name>A0A813UHV8_ADIRI</name>
<dbReference type="GO" id="GO:0006654">
    <property type="term" value="P:phosphatidic acid biosynthetic process"/>
    <property type="evidence" value="ECO:0007669"/>
    <property type="project" value="TreeGrafter"/>
</dbReference>
<dbReference type="GO" id="GO:0052689">
    <property type="term" value="F:carboxylic ester hydrolase activity"/>
    <property type="evidence" value="ECO:0007669"/>
    <property type="project" value="TreeGrafter"/>
</dbReference>
<dbReference type="EMBL" id="CAJNOJ010000017">
    <property type="protein sequence ID" value="CAF0826798.1"/>
    <property type="molecule type" value="Genomic_DNA"/>
</dbReference>
<reference evidence="4" key="1">
    <citation type="submission" date="2021-02" db="EMBL/GenBank/DDBJ databases">
        <authorList>
            <person name="Nowell W R."/>
        </authorList>
    </citation>
    <scope>NUCLEOTIDE SEQUENCE</scope>
</reference>
<dbReference type="GO" id="GO:0042171">
    <property type="term" value="F:lysophosphatidic acid acyltransferase activity"/>
    <property type="evidence" value="ECO:0007669"/>
    <property type="project" value="TreeGrafter"/>
</dbReference>
<sequence>MQSERLLTYQETANDVVVFLIKYYYNIVMAIIWEWMRQIWIPTSSIRLAEAERRVLSIIKFPFDQQQVPIGDGLTINTIHTYNAEAKRSDRKRSPLVLLHGFGAGVGFWLLNLDALAAQHEHVYAIDLLGCGRSSRPRFGAKTTQEAEQFFIDALERWRIQFNLDKMILLGHSFGAYIGSCYAMAFPARVSHLILASPVGVPKEPVQVEPPNRQRTSIGWRLVRDFVLFLWNRGYTPLSVVRLLGPVGPRPVTAYVTRRFLIGPAVEEETSPATAEAGLETSAALADQIDRGRLKLPKRDVAQYLYHLCAQPGSGEFALPRVLKSNVFAYDPLEDRLGNSEIPRVTFFYGDHDWMDTEAGRRTVKSLNERQDAAESARLIVIPRAGHQMMIDNPDGFNQAVEQALEDHQE</sequence>
<accession>A0A813UHV8</accession>
<dbReference type="PANTHER" id="PTHR42886">
    <property type="entry name" value="RE40534P-RELATED"/>
    <property type="match status" value="1"/>
</dbReference>
<evidence type="ECO:0000256" key="2">
    <source>
        <dbReference type="SAM" id="Phobius"/>
    </source>
</evidence>
<comment type="similarity">
    <text evidence="1">Belongs to the peptidase S33 family. ABHD4/ABHD5 subfamily.</text>
</comment>